<reference evidence="2 3" key="1">
    <citation type="submission" date="2009-11" db="EMBL/GenBank/DDBJ databases">
        <title>Annotation of Allomyces macrogynus ATCC 38327.</title>
        <authorList>
            <consortium name="The Broad Institute Genome Sequencing Platform"/>
            <person name="Russ C."/>
            <person name="Cuomo C."/>
            <person name="Burger G."/>
            <person name="Gray M.W."/>
            <person name="Holland P.W.H."/>
            <person name="King N."/>
            <person name="Lang F.B.F."/>
            <person name="Roger A.J."/>
            <person name="Ruiz-Trillo I."/>
            <person name="Young S.K."/>
            <person name="Zeng Q."/>
            <person name="Gargeya S."/>
            <person name="Fitzgerald M."/>
            <person name="Haas B."/>
            <person name="Abouelleil A."/>
            <person name="Alvarado L."/>
            <person name="Arachchi H.M."/>
            <person name="Berlin A."/>
            <person name="Chapman S.B."/>
            <person name="Gearin G."/>
            <person name="Goldberg J."/>
            <person name="Griggs A."/>
            <person name="Gujja S."/>
            <person name="Hansen M."/>
            <person name="Heiman D."/>
            <person name="Howarth C."/>
            <person name="Larimer J."/>
            <person name="Lui A."/>
            <person name="MacDonald P.J.P."/>
            <person name="McCowen C."/>
            <person name="Montmayeur A."/>
            <person name="Murphy C."/>
            <person name="Neiman D."/>
            <person name="Pearson M."/>
            <person name="Priest M."/>
            <person name="Roberts A."/>
            <person name="Saif S."/>
            <person name="Shea T."/>
            <person name="Sisk P."/>
            <person name="Stolte C."/>
            <person name="Sykes S."/>
            <person name="Wortman J."/>
            <person name="Nusbaum C."/>
            <person name="Birren B."/>
        </authorList>
    </citation>
    <scope>NUCLEOTIDE SEQUENCE [LARGE SCALE GENOMIC DNA]</scope>
    <source>
        <strain evidence="2 3">ATCC 38327</strain>
    </source>
</reference>
<keyword evidence="3" id="KW-1185">Reference proteome</keyword>
<proteinExistence type="predicted"/>
<reference evidence="3" key="2">
    <citation type="submission" date="2009-11" db="EMBL/GenBank/DDBJ databases">
        <title>The Genome Sequence of Allomyces macrogynus strain ATCC 38327.</title>
        <authorList>
            <consortium name="The Broad Institute Genome Sequencing Platform"/>
            <person name="Russ C."/>
            <person name="Cuomo C."/>
            <person name="Shea T."/>
            <person name="Young S.K."/>
            <person name="Zeng Q."/>
            <person name="Koehrsen M."/>
            <person name="Haas B."/>
            <person name="Borodovsky M."/>
            <person name="Guigo R."/>
            <person name="Alvarado L."/>
            <person name="Berlin A."/>
            <person name="Borenstein D."/>
            <person name="Chen Z."/>
            <person name="Engels R."/>
            <person name="Freedman E."/>
            <person name="Gellesch M."/>
            <person name="Goldberg J."/>
            <person name="Griggs A."/>
            <person name="Gujja S."/>
            <person name="Heiman D."/>
            <person name="Hepburn T."/>
            <person name="Howarth C."/>
            <person name="Jen D."/>
            <person name="Larson L."/>
            <person name="Lewis B."/>
            <person name="Mehta T."/>
            <person name="Park D."/>
            <person name="Pearson M."/>
            <person name="Roberts A."/>
            <person name="Saif S."/>
            <person name="Shenoy N."/>
            <person name="Sisk P."/>
            <person name="Stolte C."/>
            <person name="Sykes S."/>
            <person name="Walk T."/>
            <person name="White J."/>
            <person name="Yandava C."/>
            <person name="Burger G."/>
            <person name="Gray M.W."/>
            <person name="Holland P.W.H."/>
            <person name="King N."/>
            <person name="Lang F.B.F."/>
            <person name="Roger A.J."/>
            <person name="Ruiz-Trillo I."/>
            <person name="Lander E."/>
            <person name="Nusbaum C."/>
        </authorList>
    </citation>
    <scope>NUCLEOTIDE SEQUENCE [LARGE SCALE GENOMIC DNA]</scope>
    <source>
        <strain evidence="3">ATCC 38327</strain>
    </source>
</reference>
<dbReference type="VEuPathDB" id="FungiDB:AMAG_20238"/>
<accession>A0A0L0T5S8</accession>
<sequence>MVGSYGTGAEADRLRPSTRRAARTGTVVMGAVGGRCGECGSGVGKCTGSGTRNGLRVTAIGTDGSAASRSSSASFGRLSVASASVSASASSASDRTGDGGGSCTEHAVVMACDRIMLLYRAWHSRT</sequence>
<gene>
    <name evidence="2" type="ORF">AMAG_20238</name>
</gene>
<organism evidence="2 3">
    <name type="scientific">Allomyces macrogynus (strain ATCC 38327)</name>
    <name type="common">Allomyces javanicus var. macrogynus</name>
    <dbReference type="NCBI Taxonomy" id="578462"/>
    <lineage>
        <taxon>Eukaryota</taxon>
        <taxon>Fungi</taxon>
        <taxon>Fungi incertae sedis</taxon>
        <taxon>Blastocladiomycota</taxon>
        <taxon>Blastocladiomycetes</taxon>
        <taxon>Blastocladiales</taxon>
        <taxon>Blastocladiaceae</taxon>
        <taxon>Allomyces</taxon>
    </lineage>
</organism>
<feature type="region of interest" description="Disordered" evidence="1">
    <location>
        <begin position="1"/>
        <end position="21"/>
    </location>
</feature>
<name>A0A0L0T5S8_ALLM3</name>
<evidence type="ECO:0000256" key="1">
    <source>
        <dbReference type="SAM" id="MobiDB-lite"/>
    </source>
</evidence>
<dbReference type="Proteomes" id="UP000054350">
    <property type="component" value="Unassembled WGS sequence"/>
</dbReference>
<dbReference type="AlphaFoldDB" id="A0A0L0T5S8"/>
<evidence type="ECO:0000313" key="2">
    <source>
        <dbReference type="EMBL" id="KNE70102.1"/>
    </source>
</evidence>
<evidence type="ECO:0000313" key="3">
    <source>
        <dbReference type="Proteomes" id="UP000054350"/>
    </source>
</evidence>
<protein>
    <submittedName>
        <fullName evidence="2">Uncharacterized protein</fullName>
    </submittedName>
</protein>
<dbReference type="EMBL" id="GG745364">
    <property type="protein sequence ID" value="KNE70102.1"/>
    <property type="molecule type" value="Genomic_DNA"/>
</dbReference>